<dbReference type="InterPro" id="IPR013283">
    <property type="entry name" value="RLI1"/>
</dbReference>
<keyword evidence="7" id="KW-1185">Reference proteome</keyword>
<dbReference type="PANTHER" id="PTHR19248">
    <property type="entry name" value="ATP-BINDING TRANSPORT PROTEIN-RELATED"/>
    <property type="match status" value="1"/>
</dbReference>
<feature type="region of interest" description="Disordered" evidence="3">
    <location>
        <begin position="558"/>
        <end position="587"/>
    </location>
</feature>
<keyword evidence="2" id="KW-0067">ATP-binding</keyword>
<dbReference type="FunFam" id="3.40.50.300:FF:000152">
    <property type="entry name" value="ATP-binding cassette, sub-family E, member 1"/>
    <property type="match status" value="1"/>
</dbReference>
<dbReference type="Pfam" id="PF00037">
    <property type="entry name" value="Fer4"/>
    <property type="match status" value="1"/>
</dbReference>
<dbReference type="SUPFAM" id="SSF54862">
    <property type="entry name" value="4Fe-4S ferredoxins"/>
    <property type="match status" value="1"/>
</dbReference>
<dbReference type="InterPro" id="IPR017871">
    <property type="entry name" value="ABC_transporter-like_CS"/>
</dbReference>
<feature type="domain" description="ABC transporter" evidence="4">
    <location>
        <begin position="309"/>
        <end position="550"/>
    </location>
</feature>
<evidence type="ECO:0000313" key="6">
    <source>
        <dbReference type="EMBL" id="KXB07139.1"/>
    </source>
</evidence>
<accession>A0A133VL34</accession>
<dbReference type="Pfam" id="PF00005">
    <property type="entry name" value="ABC_tran"/>
    <property type="match status" value="2"/>
</dbReference>
<dbReference type="Pfam" id="PF04068">
    <property type="entry name" value="Fer4_RLI"/>
    <property type="match status" value="1"/>
</dbReference>
<proteinExistence type="predicted"/>
<protein>
    <submittedName>
        <fullName evidence="6">ATPase</fullName>
    </submittedName>
</protein>
<organism evidence="6 7">
    <name type="scientific">candidate division MSBL1 archaeon SCGC-AAA382A20</name>
    <dbReference type="NCBI Taxonomy" id="1698280"/>
    <lineage>
        <taxon>Archaea</taxon>
        <taxon>Methanobacteriati</taxon>
        <taxon>Methanobacteriota</taxon>
        <taxon>candidate division MSBL1</taxon>
    </lineage>
</organism>
<reference evidence="6 7" key="1">
    <citation type="journal article" date="2016" name="Sci. Rep.">
        <title>Metabolic traits of an uncultured archaeal lineage -MSBL1- from brine pools of the Red Sea.</title>
        <authorList>
            <person name="Mwirichia R."/>
            <person name="Alam I."/>
            <person name="Rashid M."/>
            <person name="Vinu M."/>
            <person name="Ba-Alawi W."/>
            <person name="Anthony Kamau A."/>
            <person name="Kamanda Ngugi D."/>
            <person name="Goker M."/>
            <person name="Klenk H.P."/>
            <person name="Bajic V."/>
            <person name="Stingl U."/>
        </authorList>
    </citation>
    <scope>NUCLEOTIDE SEQUENCE [LARGE SCALE GENOMIC DNA]</scope>
    <source>
        <strain evidence="6">SCGC-AAA382A20</strain>
    </source>
</reference>
<sequence length="587" mass="65546">MPRIAVLDRNKCQPRKCATECKSFCPGVRMGDETVTLDEEDKPIISEELCTGCGICVHKCPFGAIHIINLPEELEEQCVHRYGQNGFALYGLPIPREGKVTGLIGRNGIGKTTALRILAGVIRPNLGTSESATSEELKDFFKGSELQAYFSGFSDANVSYKPQSITYLPSKVEGDVGELLDKTDERGKIREISQDLELEEVMDRRVSDLSGGELQRLGIAAASVKDADLYYFDEPASHLDVYQRLNAARSIRSLAEEGKAVIVVEHDLAALDYMCDYVNVIYGTPNAYGVISEPRGVRKGINVYLDGYLREENVRFRSESIRFKTRAPTEFQKGKTPSFEFPNLTKRFEEFELRVEKGEIYPGELVGVVGPNATGKTTFVRMLSGELTPDEGEIDRKLEMVHKPQYPEIDFPGSVRGYLYDCLSGFDKSFKTEVLKPLGLEGLLDNQIQSLSGGELQRTVIAASLGKPADLYLLDEPSAYLDVEQRLRMARAIERTIERKNAAAFVVDHDVLSVDYLSDRLFVFGGVPGGEGRAKGPLDMREGMNMFLREVGVTFRRDPKTGRPRVNKPGSRLDQEQKESERYYYTG</sequence>
<dbReference type="NCBIfam" id="NF009945">
    <property type="entry name" value="PRK13409.1"/>
    <property type="match status" value="1"/>
</dbReference>
<feature type="compositionally biased region" description="Basic and acidic residues" evidence="3">
    <location>
        <begin position="571"/>
        <end position="587"/>
    </location>
</feature>
<dbReference type="PROSITE" id="PS00198">
    <property type="entry name" value="4FE4S_FER_1"/>
    <property type="match status" value="1"/>
</dbReference>
<dbReference type="InterPro" id="IPR017900">
    <property type="entry name" value="4Fe4S_Fe_S_CS"/>
</dbReference>
<evidence type="ECO:0000259" key="5">
    <source>
        <dbReference type="PROSITE" id="PS51379"/>
    </source>
</evidence>
<feature type="domain" description="ABC transporter" evidence="4">
    <location>
        <begin position="74"/>
        <end position="307"/>
    </location>
</feature>
<comment type="caution">
    <text evidence="6">The sequence shown here is derived from an EMBL/GenBank/DDBJ whole genome shotgun (WGS) entry which is preliminary data.</text>
</comment>
<evidence type="ECO:0000259" key="4">
    <source>
        <dbReference type="PROSITE" id="PS50893"/>
    </source>
</evidence>
<dbReference type="EMBL" id="LHYE01000015">
    <property type="protein sequence ID" value="KXB07139.1"/>
    <property type="molecule type" value="Genomic_DNA"/>
</dbReference>
<dbReference type="GO" id="GO:0016491">
    <property type="term" value="F:oxidoreductase activity"/>
    <property type="evidence" value="ECO:0007669"/>
    <property type="project" value="UniProtKB-ARBA"/>
</dbReference>
<dbReference type="PROSITE" id="PS50893">
    <property type="entry name" value="ABC_TRANSPORTER_2"/>
    <property type="match status" value="2"/>
</dbReference>
<dbReference type="InterPro" id="IPR027417">
    <property type="entry name" value="P-loop_NTPase"/>
</dbReference>
<dbReference type="FunFam" id="3.40.50.300:FF:001546">
    <property type="entry name" value="RNase L inhibitor homolog"/>
    <property type="match status" value="1"/>
</dbReference>
<dbReference type="PATRIC" id="fig|1698280.3.peg.237"/>
<dbReference type="InterPro" id="IPR017896">
    <property type="entry name" value="4Fe4S_Fe-S-bd"/>
</dbReference>
<dbReference type="GO" id="GO:0016887">
    <property type="term" value="F:ATP hydrolysis activity"/>
    <property type="evidence" value="ECO:0007669"/>
    <property type="project" value="InterPro"/>
</dbReference>
<dbReference type="InterPro" id="IPR007209">
    <property type="entry name" value="RNaseL-inhib-like_metal-bd_dom"/>
</dbReference>
<dbReference type="GO" id="GO:0005524">
    <property type="term" value="F:ATP binding"/>
    <property type="evidence" value="ECO:0007669"/>
    <property type="project" value="UniProtKB-KW"/>
</dbReference>
<feature type="domain" description="4Fe-4S ferredoxin-type" evidence="5">
    <location>
        <begin position="41"/>
        <end position="70"/>
    </location>
</feature>
<evidence type="ECO:0000256" key="1">
    <source>
        <dbReference type="ARBA" id="ARBA00022741"/>
    </source>
</evidence>
<dbReference type="Proteomes" id="UP000070263">
    <property type="component" value="Unassembled WGS sequence"/>
</dbReference>
<keyword evidence="1" id="KW-0547">Nucleotide-binding</keyword>
<dbReference type="PROSITE" id="PS00211">
    <property type="entry name" value="ABC_TRANSPORTER_1"/>
    <property type="match status" value="1"/>
</dbReference>
<dbReference type="InterPro" id="IPR003439">
    <property type="entry name" value="ABC_transporter-like_ATP-bd"/>
</dbReference>
<dbReference type="SMART" id="SM00382">
    <property type="entry name" value="AAA"/>
    <property type="match status" value="2"/>
</dbReference>
<evidence type="ECO:0000256" key="3">
    <source>
        <dbReference type="SAM" id="MobiDB-lite"/>
    </source>
</evidence>
<dbReference type="AlphaFoldDB" id="A0A133VL34"/>
<evidence type="ECO:0000313" key="7">
    <source>
        <dbReference type="Proteomes" id="UP000070263"/>
    </source>
</evidence>
<name>A0A133VL34_9EURY</name>
<dbReference type="SUPFAM" id="SSF52540">
    <property type="entry name" value="P-loop containing nucleoside triphosphate hydrolases"/>
    <property type="match status" value="2"/>
</dbReference>
<dbReference type="Gene3D" id="3.40.50.300">
    <property type="entry name" value="P-loop containing nucleotide triphosphate hydrolases"/>
    <property type="match status" value="2"/>
</dbReference>
<gene>
    <name evidence="6" type="ORF">AKJ51_01960</name>
</gene>
<dbReference type="PRINTS" id="PR01868">
    <property type="entry name" value="ABCEFAMILY"/>
</dbReference>
<evidence type="ECO:0000256" key="2">
    <source>
        <dbReference type="ARBA" id="ARBA00022840"/>
    </source>
</evidence>
<dbReference type="PROSITE" id="PS51379">
    <property type="entry name" value="4FE4S_FER_2"/>
    <property type="match status" value="1"/>
</dbReference>
<dbReference type="InterPro" id="IPR003593">
    <property type="entry name" value="AAA+_ATPase"/>
</dbReference>